<gene>
    <name evidence="3" type="ORF">EDB95_4866</name>
</gene>
<sequence length="322" mass="36348">MEYMQDLPSLIRKFWEGTASPEEQHRLLQWLSSEGANETFRVLYEQDLRQKTPAMSEQRSEEILKTLLQQTAPPKVRSLSWIGWAAAAAVVAGVIATTLLKKEHEVVKPVVAKAIPRQTDTLRNDGTIAQTLTLRDRSTVQLEPQSLIILGQAFDSTDRRIYLKGKARFKVTKDAGRPFSVQAGNVTTRVLGTEFIVNAQTPQRVTVQLLSGRVLVEGASTVYLKPGESVTATGREMLKTLKKTQEAEPLTFDKTPLNIVFQRIAHKHHIQITYDPNDIRELRFTGSFQETDQLTMMLSVICNMNGLTYRQEEGRIVIQTTR</sequence>
<dbReference type="InterPro" id="IPR012373">
    <property type="entry name" value="Ferrdict_sens_TM"/>
</dbReference>
<evidence type="ECO:0000259" key="2">
    <source>
        <dbReference type="Pfam" id="PF16344"/>
    </source>
</evidence>
<dbReference type="OrthoDB" id="663025at2"/>
<dbReference type="Gene3D" id="3.55.50.30">
    <property type="match status" value="1"/>
</dbReference>
<evidence type="ECO:0000259" key="1">
    <source>
        <dbReference type="Pfam" id="PF04773"/>
    </source>
</evidence>
<protein>
    <submittedName>
        <fullName evidence="3">FecR family protein</fullName>
    </submittedName>
</protein>
<dbReference type="Proteomes" id="UP000294498">
    <property type="component" value="Unassembled WGS sequence"/>
</dbReference>
<feature type="domain" description="Protein FecR C-terminal" evidence="2">
    <location>
        <begin position="250"/>
        <end position="318"/>
    </location>
</feature>
<feature type="domain" description="FecR protein" evidence="1">
    <location>
        <begin position="130"/>
        <end position="214"/>
    </location>
</feature>
<dbReference type="PANTHER" id="PTHR30273:SF2">
    <property type="entry name" value="PROTEIN FECR"/>
    <property type="match status" value="1"/>
</dbReference>
<reference evidence="3 4" key="1">
    <citation type="submission" date="2019-03" db="EMBL/GenBank/DDBJ databases">
        <title>Genomic Encyclopedia of Type Strains, Phase IV (KMG-IV): sequencing the most valuable type-strain genomes for metagenomic binning, comparative biology and taxonomic classification.</title>
        <authorList>
            <person name="Goeker M."/>
        </authorList>
    </citation>
    <scope>NUCLEOTIDE SEQUENCE [LARGE SCALE GENOMIC DNA]</scope>
    <source>
        <strain evidence="3 4">DSM 100059</strain>
    </source>
</reference>
<proteinExistence type="predicted"/>
<dbReference type="Pfam" id="PF16344">
    <property type="entry name" value="FecR_C"/>
    <property type="match status" value="1"/>
</dbReference>
<dbReference type="AlphaFoldDB" id="A0A4R8DH49"/>
<organism evidence="3 4">
    <name type="scientific">Dinghuibacter silviterrae</name>
    <dbReference type="NCBI Taxonomy" id="1539049"/>
    <lineage>
        <taxon>Bacteria</taxon>
        <taxon>Pseudomonadati</taxon>
        <taxon>Bacteroidota</taxon>
        <taxon>Chitinophagia</taxon>
        <taxon>Chitinophagales</taxon>
        <taxon>Chitinophagaceae</taxon>
        <taxon>Dinghuibacter</taxon>
    </lineage>
</organism>
<accession>A0A4R8DH49</accession>
<dbReference type="PANTHER" id="PTHR30273">
    <property type="entry name" value="PERIPLASMIC SIGNAL SENSOR AND SIGMA FACTOR ACTIVATOR FECR-RELATED"/>
    <property type="match status" value="1"/>
</dbReference>
<dbReference type="PIRSF" id="PIRSF018266">
    <property type="entry name" value="FecR"/>
    <property type="match status" value="1"/>
</dbReference>
<dbReference type="InterPro" id="IPR006860">
    <property type="entry name" value="FecR"/>
</dbReference>
<dbReference type="InterPro" id="IPR032508">
    <property type="entry name" value="FecR_C"/>
</dbReference>
<dbReference type="GO" id="GO:0016989">
    <property type="term" value="F:sigma factor antagonist activity"/>
    <property type="evidence" value="ECO:0007669"/>
    <property type="project" value="TreeGrafter"/>
</dbReference>
<comment type="caution">
    <text evidence="3">The sequence shown here is derived from an EMBL/GenBank/DDBJ whole genome shotgun (WGS) entry which is preliminary data.</text>
</comment>
<evidence type="ECO:0000313" key="4">
    <source>
        <dbReference type="Proteomes" id="UP000294498"/>
    </source>
</evidence>
<evidence type="ECO:0000313" key="3">
    <source>
        <dbReference type="EMBL" id="TDW97029.1"/>
    </source>
</evidence>
<dbReference type="Pfam" id="PF04773">
    <property type="entry name" value="FecR"/>
    <property type="match status" value="1"/>
</dbReference>
<dbReference type="EMBL" id="SODV01000002">
    <property type="protein sequence ID" value="TDW97029.1"/>
    <property type="molecule type" value="Genomic_DNA"/>
</dbReference>
<keyword evidence="4" id="KW-1185">Reference proteome</keyword>
<name>A0A4R8DH49_9BACT</name>
<dbReference type="Gene3D" id="2.60.120.1440">
    <property type="match status" value="1"/>
</dbReference>